<evidence type="ECO:0000256" key="1">
    <source>
        <dbReference type="ARBA" id="ARBA00001947"/>
    </source>
</evidence>
<organism evidence="11 12">
    <name type="scientific">Prochlorococcus marinus (strain MIT 9211)</name>
    <dbReference type="NCBI Taxonomy" id="93059"/>
    <lineage>
        <taxon>Bacteria</taxon>
        <taxon>Bacillati</taxon>
        <taxon>Cyanobacteriota</taxon>
        <taxon>Cyanophyceae</taxon>
        <taxon>Synechococcales</taxon>
        <taxon>Prochlorococcaceae</taxon>
        <taxon>Prochlorococcus</taxon>
    </lineage>
</organism>
<dbReference type="FunFam" id="3.30.479.10:FF:000003">
    <property type="entry name" value="6-pyruvoyl tetrahydrobiopterin synthase"/>
    <property type="match status" value="1"/>
</dbReference>
<dbReference type="PANTHER" id="PTHR12589">
    <property type="entry name" value="PYRUVOYL TETRAHYDROBIOPTERIN SYNTHASE"/>
    <property type="match status" value="1"/>
</dbReference>
<sequence length="296" mass="33275">MTEITSHTNHGKGRSCVITRRACFSSSHRYWLPELSDDDNASCFGNCALAPGHGHNYELIVSMAGELDSDGMVLNLSEVKHAIRQEVTNHLDFRFLNETWPEFDISTSEGCLPTTEALVRIIWNRLQPHLPIVSLRLYEQKSLWADYSGEDMNAYLTIQKHFAAAHRLAREELSPNENEVIYGKCARPHGHGHNYLVDITVKGAIDSRTGMICDLSALQKLVDDLVIEPFDHTFLNKDIPFFAKCVPTAENIALHIADRLVEPIKEIGATLHKVRLQESPNNAAEIYPNDSSCQNI</sequence>
<evidence type="ECO:0000256" key="4">
    <source>
        <dbReference type="ARBA" id="ARBA00012982"/>
    </source>
</evidence>
<dbReference type="GO" id="GO:0046872">
    <property type="term" value="F:metal ion binding"/>
    <property type="evidence" value="ECO:0007669"/>
    <property type="project" value="UniProtKB-KW"/>
</dbReference>
<keyword evidence="8 11" id="KW-0456">Lyase</keyword>
<dbReference type="InterPro" id="IPR007115">
    <property type="entry name" value="6-PTP_synth/QueD"/>
</dbReference>
<dbReference type="KEGG" id="pmj:P9211_01221"/>
<evidence type="ECO:0000256" key="8">
    <source>
        <dbReference type="ARBA" id="ARBA00023239"/>
    </source>
</evidence>
<dbReference type="eggNOG" id="COG0720">
    <property type="taxonomic scope" value="Bacteria"/>
</dbReference>
<dbReference type="InterPro" id="IPR038418">
    <property type="entry name" value="6-PTP_synth/QueD_sf"/>
</dbReference>
<dbReference type="PANTHER" id="PTHR12589:SF7">
    <property type="entry name" value="6-PYRUVOYL TETRAHYDROBIOPTERIN SYNTHASE"/>
    <property type="match status" value="1"/>
</dbReference>
<evidence type="ECO:0000256" key="10">
    <source>
        <dbReference type="ARBA" id="ARBA00048807"/>
    </source>
</evidence>
<evidence type="ECO:0000256" key="6">
    <source>
        <dbReference type="ARBA" id="ARBA00022723"/>
    </source>
</evidence>
<dbReference type="EC" id="4.1.2.50" evidence="4"/>
<dbReference type="AlphaFoldDB" id="A9BCW5"/>
<comment type="cofactor">
    <cofactor evidence="1">
        <name>Zn(2+)</name>
        <dbReference type="ChEBI" id="CHEBI:29105"/>
    </cofactor>
</comment>
<dbReference type="HOGENOM" id="CLU_083538_0_0_3"/>
<keyword evidence="7" id="KW-0862">Zinc</keyword>
<reference evidence="11 12" key="1">
    <citation type="journal article" date="2007" name="PLoS Genet.">
        <title>Patterns and implications of gene gain and loss in the evolution of Prochlorococcus.</title>
        <authorList>
            <person name="Kettler G.C."/>
            <person name="Martiny A.C."/>
            <person name="Huang K."/>
            <person name="Zucker J."/>
            <person name="Coleman M.L."/>
            <person name="Rodrigue S."/>
            <person name="Chen F."/>
            <person name="Lapidus A."/>
            <person name="Ferriera S."/>
            <person name="Johnson J."/>
            <person name="Steglich C."/>
            <person name="Church G.M."/>
            <person name="Richardson P."/>
            <person name="Chisholm S.W."/>
        </authorList>
    </citation>
    <scope>NUCLEOTIDE SEQUENCE [LARGE SCALE GENOMIC DNA]</scope>
    <source>
        <strain evidence="12">MIT 9211</strain>
    </source>
</reference>
<comment type="catalytic activity">
    <reaction evidence="10">
        <text>7,8-dihydroneopterin 3'-triphosphate + H2O = 6-carboxy-5,6,7,8-tetrahydropterin + triphosphate + acetaldehyde + 2 H(+)</text>
        <dbReference type="Rhea" id="RHEA:27966"/>
        <dbReference type="ChEBI" id="CHEBI:15343"/>
        <dbReference type="ChEBI" id="CHEBI:15377"/>
        <dbReference type="ChEBI" id="CHEBI:15378"/>
        <dbReference type="ChEBI" id="CHEBI:18036"/>
        <dbReference type="ChEBI" id="CHEBI:58462"/>
        <dbReference type="ChEBI" id="CHEBI:61032"/>
        <dbReference type="EC" id="4.1.2.50"/>
    </reaction>
</comment>
<accession>A9BCW5</accession>
<dbReference type="GO" id="GO:0070497">
    <property type="term" value="F:6-carboxytetrahydropterin synthase activity"/>
    <property type="evidence" value="ECO:0007669"/>
    <property type="project" value="UniProtKB-EC"/>
</dbReference>
<dbReference type="Proteomes" id="UP000000788">
    <property type="component" value="Chromosome"/>
</dbReference>
<name>A9BCW5_PROM4</name>
<evidence type="ECO:0000313" key="12">
    <source>
        <dbReference type="Proteomes" id="UP000000788"/>
    </source>
</evidence>
<evidence type="ECO:0000256" key="3">
    <source>
        <dbReference type="ARBA" id="ARBA00008900"/>
    </source>
</evidence>
<dbReference type="EMBL" id="CP000878">
    <property type="protein sequence ID" value="ABX08053.1"/>
    <property type="molecule type" value="Genomic_DNA"/>
</dbReference>
<evidence type="ECO:0000256" key="5">
    <source>
        <dbReference type="ARBA" id="ARBA00018141"/>
    </source>
</evidence>
<comment type="pathway">
    <text evidence="2">Purine metabolism; 7-cyano-7-deazaguanine biosynthesis.</text>
</comment>
<dbReference type="OrthoDB" id="9804698at2"/>
<dbReference type="UniPathway" id="UPA00391"/>
<evidence type="ECO:0000256" key="2">
    <source>
        <dbReference type="ARBA" id="ARBA00005061"/>
    </source>
</evidence>
<dbReference type="Pfam" id="PF01242">
    <property type="entry name" value="PTPS"/>
    <property type="match status" value="2"/>
</dbReference>
<keyword evidence="12" id="KW-1185">Reference proteome</keyword>
<evidence type="ECO:0000256" key="9">
    <source>
        <dbReference type="ARBA" id="ARBA00031449"/>
    </source>
</evidence>
<evidence type="ECO:0000256" key="7">
    <source>
        <dbReference type="ARBA" id="ARBA00022833"/>
    </source>
</evidence>
<comment type="similarity">
    <text evidence="3">Belongs to the PTPS family. QueD subfamily.</text>
</comment>
<evidence type="ECO:0000313" key="11">
    <source>
        <dbReference type="EMBL" id="ABX08053.1"/>
    </source>
</evidence>
<protein>
    <recommendedName>
        <fullName evidence="5">6-carboxy-5,6,7,8-tetrahydropterin synthase</fullName>
        <ecNumber evidence="4">4.1.2.50</ecNumber>
    </recommendedName>
    <alternativeName>
        <fullName evidence="9">Queuosine biosynthesis protein QueD</fullName>
    </alternativeName>
</protein>
<proteinExistence type="inferred from homology"/>
<dbReference type="STRING" id="93059.P9211_01221"/>
<gene>
    <name evidence="11" type="ordered locus">P9211_01221</name>
</gene>
<dbReference type="RefSeq" id="WP_012194678.1">
    <property type="nucleotide sequence ID" value="NC_009976.1"/>
</dbReference>
<dbReference type="SUPFAM" id="SSF55620">
    <property type="entry name" value="Tetrahydrobiopterin biosynthesis enzymes-like"/>
    <property type="match status" value="2"/>
</dbReference>
<keyword evidence="6" id="KW-0479">Metal-binding</keyword>
<dbReference type="Gene3D" id="3.30.479.10">
    <property type="entry name" value="6-pyruvoyl tetrahydropterin synthase/QueD"/>
    <property type="match status" value="2"/>
</dbReference>